<dbReference type="EC" id="3.4.16.4" evidence="8"/>
<dbReference type="SUPFAM" id="SSF56601">
    <property type="entry name" value="beta-lactamase/transpeptidase-like"/>
    <property type="match status" value="1"/>
</dbReference>
<dbReference type="GO" id="GO:0009252">
    <property type="term" value="P:peptidoglycan biosynthetic process"/>
    <property type="evidence" value="ECO:0007669"/>
    <property type="project" value="UniProtKB-KW"/>
</dbReference>
<dbReference type="AlphaFoldDB" id="A0A645GM10"/>
<dbReference type="GO" id="GO:0071555">
    <property type="term" value="P:cell wall organization"/>
    <property type="evidence" value="ECO:0007669"/>
    <property type="project" value="UniProtKB-KW"/>
</dbReference>
<dbReference type="PRINTS" id="PR00725">
    <property type="entry name" value="DADACBPTASE1"/>
</dbReference>
<comment type="similarity">
    <text evidence="1">Belongs to the peptidase S11 family.</text>
</comment>
<evidence type="ECO:0000256" key="1">
    <source>
        <dbReference type="ARBA" id="ARBA00007164"/>
    </source>
</evidence>
<evidence type="ECO:0000259" key="7">
    <source>
        <dbReference type="Pfam" id="PF00768"/>
    </source>
</evidence>
<evidence type="ECO:0000256" key="5">
    <source>
        <dbReference type="ARBA" id="ARBA00022984"/>
    </source>
</evidence>
<gene>
    <name evidence="8" type="primary">dacF_15</name>
    <name evidence="8" type="ORF">SDC9_174328</name>
</gene>
<dbReference type="InterPro" id="IPR012338">
    <property type="entry name" value="Beta-lactam/transpept-like"/>
</dbReference>
<dbReference type="Pfam" id="PF00768">
    <property type="entry name" value="Peptidase_S11"/>
    <property type="match status" value="1"/>
</dbReference>
<keyword evidence="8" id="KW-0645">Protease</keyword>
<evidence type="ECO:0000313" key="8">
    <source>
        <dbReference type="EMBL" id="MPN26902.1"/>
    </source>
</evidence>
<accession>A0A645GM10</accession>
<dbReference type="InterPro" id="IPR001967">
    <property type="entry name" value="Peptidase_S11_N"/>
</dbReference>
<protein>
    <submittedName>
        <fullName evidence="8">D-alanyl-D-alanine carboxypeptidase DacF</fullName>
        <ecNumber evidence="8">3.4.16.4</ecNumber>
    </submittedName>
</protein>
<evidence type="ECO:0000256" key="2">
    <source>
        <dbReference type="ARBA" id="ARBA00022729"/>
    </source>
</evidence>
<dbReference type="GO" id="GO:0008360">
    <property type="term" value="P:regulation of cell shape"/>
    <property type="evidence" value="ECO:0007669"/>
    <property type="project" value="UniProtKB-KW"/>
</dbReference>
<organism evidence="8">
    <name type="scientific">bioreactor metagenome</name>
    <dbReference type="NCBI Taxonomy" id="1076179"/>
    <lineage>
        <taxon>unclassified sequences</taxon>
        <taxon>metagenomes</taxon>
        <taxon>ecological metagenomes</taxon>
    </lineage>
</organism>
<evidence type="ECO:0000256" key="6">
    <source>
        <dbReference type="ARBA" id="ARBA00023316"/>
    </source>
</evidence>
<proteinExistence type="inferred from homology"/>
<dbReference type="Gene3D" id="3.40.710.10">
    <property type="entry name" value="DD-peptidase/beta-lactamase superfamily"/>
    <property type="match status" value="1"/>
</dbReference>
<feature type="domain" description="Peptidase S11 D-alanyl-D-alanine carboxypeptidase A N-terminal" evidence="7">
    <location>
        <begin position="8"/>
        <end position="186"/>
    </location>
</feature>
<name>A0A645GM10_9ZZZZ</name>
<keyword evidence="4" id="KW-0133">Cell shape</keyword>
<dbReference type="GO" id="GO:0006508">
    <property type="term" value="P:proteolysis"/>
    <property type="evidence" value="ECO:0007669"/>
    <property type="project" value="InterPro"/>
</dbReference>
<keyword evidence="3 8" id="KW-0378">Hydrolase</keyword>
<dbReference type="PANTHER" id="PTHR21581">
    <property type="entry name" value="D-ALANYL-D-ALANINE CARBOXYPEPTIDASE"/>
    <property type="match status" value="1"/>
</dbReference>
<dbReference type="InterPro" id="IPR018044">
    <property type="entry name" value="Peptidase_S11"/>
</dbReference>
<dbReference type="EMBL" id="VSSQ01076598">
    <property type="protein sequence ID" value="MPN26902.1"/>
    <property type="molecule type" value="Genomic_DNA"/>
</dbReference>
<keyword evidence="6" id="KW-0961">Cell wall biogenesis/degradation</keyword>
<evidence type="ECO:0000256" key="3">
    <source>
        <dbReference type="ARBA" id="ARBA00022801"/>
    </source>
</evidence>
<comment type="caution">
    <text evidence="8">The sequence shown here is derived from an EMBL/GenBank/DDBJ whole genome shotgun (WGS) entry which is preliminary data.</text>
</comment>
<dbReference type="PANTHER" id="PTHR21581:SF6">
    <property type="entry name" value="TRAFFICKING PROTEIN PARTICLE COMPLEX SUBUNIT 12"/>
    <property type="match status" value="1"/>
</dbReference>
<dbReference type="GO" id="GO:0009002">
    <property type="term" value="F:serine-type D-Ala-D-Ala carboxypeptidase activity"/>
    <property type="evidence" value="ECO:0007669"/>
    <property type="project" value="UniProtKB-EC"/>
</dbReference>
<sequence length="225" mass="24311">MTALVARKLFDLDESLRVSSQAATLAATTALPIRAGETLKVGQALEALLVSSHNASAFVLAEHDQAGFADFLKKMNQEAEELGLSSSHFVNPAGFDEDGQQSSARDLAILAKAVLADPYLAELVAQPDVTLVFRGQNISLSNTNELFSQVQGVKGVKTGTTDLAGEVLVSFIERDGQRILLVLMGSSDRYADTKNLLAWILNNYQWRNYQGLLETSNLQQATLAL</sequence>
<keyword evidence="8" id="KW-0121">Carboxypeptidase</keyword>
<keyword evidence="5" id="KW-0573">Peptidoglycan synthesis</keyword>
<evidence type="ECO:0000256" key="4">
    <source>
        <dbReference type="ARBA" id="ARBA00022960"/>
    </source>
</evidence>
<keyword evidence="2" id="KW-0732">Signal</keyword>
<reference evidence="8" key="1">
    <citation type="submission" date="2019-08" db="EMBL/GenBank/DDBJ databases">
        <authorList>
            <person name="Kucharzyk K."/>
            <person name="Murdoch R.W."/>
            <person name="Higgins S."/>
            <person name="Loffler F."/>
        </authorList>
    </citation>
    <scope>NUCLEOTIDE SEQUENCE</scope>
</reference>